<dbReference type="InterPro" id="IPR019576">
    <property type="entry name" value="Pyridoxamine_oxidase_dimer_C"/>
</dbReference>
<evidence type="ECO:0000313" key="6">
    <source>
        <dbReference type="Proteomes" id="UP000708208"/>
    </source>
</evidence>
<feature type="domain" description="Pyridoxine 5'-phosphate oxidase dimerisation C-terminal" evidence="4">
    <location>
        <begin position="178"/>
        <end position="232"/>
    </location>
</feature>
<evidence type="ECO:0008006" key="7">
    <source>
        <dbReference type="Google" id="ProtNLM"/>
    </source>
</evidence>
<dbReference type="Proteomes" id="UP000708208">
    <property type="component" value="Unassembled WGS sequence"/>
</dbReference>
<name>A0A8J2L9N5_9HEXA</name>
<accession>A0A8J2L9N5</accession>
<dbReference type="PANTHER" id="PTHR10851">
    <property type="entry name" value="PYRIDOXINE-5-PHOSPHATE OXIDASE"/>
    <property type="match status" value="1"/>
</dbReference>
<comment type="similarity">
    <text evidence="2">Belongs to the pyridoxamine 5'-phosphate oxidase family.</text>
</comment>
<evidence type="ECO:0000259" key="3">
    <source>
        <dbReference type="Pfam" id="PF01243"/>
    </source>
</evidence>
<comment type="function">
    <text evidence="1">Catalyzes the oxidation of either pyridoxine 5'-phosphate (PNP) or pyridoxamine 5'-phosphate (PMP) into pyridoxal 5'-phosphate (PLP).</text>
</comment>
<dbReference type="AlphaFoldDB" id="A0A8J2L9N5"/>
<dbReference type="NCBIfam" id="NF004231">
    <property type="entry name" value="PRK05679.1"/>
    <property type="match status" value="1"/>
</dbReference>
<reference evidence="5" key="1">
    <citation type="submission" date="2021-06" db="EMBL/GenBank/DDBJ databases">
        <authorList>
            <person name="Hodson N. C."/>
            <person name="Mongue J. A."/>
            <person name="Jaron S. K."/>
        </authorList>
    </citation>
    <scope>NUCLEOTIDE SEQUENCE</scope>
</reference>
<dbReference type="Pfam" id="PF10590">
    <property type="entry name" value="PNP_phzG_C"/>
    <property type="match status" value="1"/>
</dbReference>
<evidence type="ECO:0000259" key="4">
    <source>
        <dbReference type="Pfam" id="PF10590"/>
    </source>
</evidence>
<evidence type="ECO:0000313" key="5">
    <source>
        <dbReference type="EMBL" id="CAG7831228.1"/>
    </source>
</evidence>
<dbReference type="InterPro" id="IPR011576">
    <property type="entry name" value="Pyridox_Oxase_N"/>
</dbReference>
<protein>
    <recommendedName>
        <fullName evidence="7">Pyridoxal 5'-phosphate synthase</fullName>
    </recommendedName>
</protein>
<keyword evidence="6" id="KW-1185">Reference proteome</keyword>
<dbReference type="OrthoDB" id="303614at2759"/>
<dbReference type="InterPro" id="IPR000659">
    <property type="entry name" value="Pyridox_Oxase"/>
</dbReference>
<dbReference type="PANTHER" id="PTHR10851:SF4">
    <property type="entry name" value="PYRIDOXAL 5'-PHOSPHATE SYNTHASE"/>
    <property type="match status" value="1"/>
</dbReference>
<dbReference type="PIRSF" id="PIRSF000190">
    <property type="entry name" value="Pyd_amn-ph_oxd"/>
    <property type="match status" value="1"/>
</dbReference>
<feature type="domain" description="Pyridoxamine 5'-phosphate oxidase N-terminal" evidence="3">
    <location>
        <begin position="41"/>
        <end position="151"/>
    </location>
</feature>
<gene>
    <name evidence="5" type="ORF">AFUS01_LOCUS40981</name>
</gene>
<dbReference type="Pfam" id="PF01243">
    <property type="entry name" value="PNPOx_N"/>
    <property type="match status" value="1"/>
</dbReference>
<dbReference type="GO" id="GO:0008615">
    <property type="term" value="P:pyridoxine biosynthetic process"/>
    <property type="evidence" value="ECO:0007669"/>
    <property type="project" value="InterPro"/>
</dbReference>
<sequence>MTRIPNKVYMEEIEMVSKDPMEIFKSWFLAAKEEKDNVLPDLLTLATVDSNGNPRARTLVLRGYDDKGFKIYTDGRSMKARELENNPHVSIVFVWSFRDDQKNLGNKQIRVEGIMERLPLTEEIAYFNEEPLSAQIRAAVCIQSRVTDDREKLQEQSQKLLDRVRVEGYRIDKPDHFQGYRLLPNTIEFYKGTRHTVNDRLRFRLEMDVNPGQLPLGTYLGDKGWVYERLEP</sequence>
<dbReference type="EMBL" id="CAJVCH010559468">
    <property type="protein sequence ID" value="CAG7831228.1"/>
    <property type="molecule type" value="Genomic_DNA"/>
</dbReference>
<proteinExistence type="inferred from homology"/>
<evidence type="ECO:0000256" key="1">
    <source>
        <dbReference type="ARBA" id="ARBA00003691"/>
    </source>
</evidence>
<dbReference type="GO" id="GO:0010181">
    <property type="term" value="F:FMN binding"/>
    <property type="evidence" value="ECO:0007669"/>
    <property type="project" value="InterPro"/>
</dbReference>
<organism evidence="5 6">
    <name type="scientific">Allacma fusca</name>
    <dbReference type="NCBI Taxonomy" id="39272"/>
    <lineage>
        <taxon>Eukaryota</taxon>
        <taxon>Metazoa</taxon>
        <taxon>Ecdysozoa</taxon>
        <taxon>Arthropoda</taxon>
        <taxon>Hexapoda</taxon>
        <taxon>Collembola</taxon>
        <taxon>Symphypleona</taxon>
        <taxon>Sminthuridae</taxon>
        <taxon>Allacma</taxon>
    </lineage>
</organism>
<evidence type="ECO:0000256" key="2">
    <source>
        <dbReference type="ARBA" id="ARBA00007301"/>
    </source>
</evidence>
<comment type="caution">
    <text evidence="5">The sequence shown here is derived from an EMBL/GenBank/DDBJ whole genome shotgun (WGS) entry which is preliminary data.</text>
</comment>
<dbReference type="GO" id="GO:0004733">
    <property type="term" value="F:pyridoxamine phosphate oxidase activity"/>
    <property type="evidence" value="ECO:0007669"/>
    <property type="project" value="InterPro"/>
</dbReference>